<gene>
    <name evidence="6" type="ORF">DNTS_021324</name>
</gene>
<dbReference type="GO" id="GO:0005829">
    <property type="term" value="C:cytosol"/>
    <property type="evidence" value="ECO:0007669"/>
    <property type="project" value="TreeGrafter"/>
</dbReference>
<dbReference type="InterPro" id="IPR029239">
    <property type="entry name" value="CFAP418"/>
</dbReference>
<dbReference type="GO" id="GO:0001917">
    <property type="term" value="C:photoreceptor inner segment"/>
    <property type="evidence" value="ECO:0007669"/>
    <property type="project" value="UniProtKB-SubCell"/>
</dbReference>
<comment type="subcellular location">
    <subcellularLocation>
        <location evidence="2">Cytoplasm</location>
    </subcellularLocation>
    <subcellularLocation>
        <location evidence="1">Photoreceptor inner segment</location>
    </subcellularLocation>
</comment>
<proteinExistence type="predicted"/>
<comment type="caution">
    <text evidence="6">The sequence shown here is derived from an EMBL/GenBank/DDBJ whole genome shotgun (WGS) entry which is preliminary data.</text>
</comment>
<dbReference type="PANTHER" id="PTHR33958:SF1">
    <property type="entry name" value="CILIA- AND FLAGELLA-ASSOCIATED PROTEIN 418"/>
    <property type="match status" value="1"/>
</dbReference>
<comment type="function">
    <text evidence="4">May be involved in photoreceptor outer segment disk morphogenesis.</text>
</comment>
<dbReference type="EMBL" id="SRMA01027337">
    <property type="protein sequence ID" value="TRY54907.1"/>
    <property type="molecule type" value="Genomic_DNA"/>
</dbReference>
<dbReference type="PANTHER" id="PTHR33958">
    <property type="entry name" value="PROTEIN C8ORF37"/>
    <property type="match status" value="1"/>
</dbReference>
<evidence type="ECO:0000256" key="4">
    <source>
        <dbReference type="ARBA" id="ARBA00024819"/>
    </source>
</evidence>
<keyword evidence="3" id="KW-0963">Cytoplasm</keyword>
<evidence type="ECO:0000256" key="2">
    <source>
        <dbReference type="ARBA" id="ARBA00004496"/>
    </source>
</evidence>
<protein>
    <recommendedName>
        <fullName evidence="5">Cilia- and flagella-associated protein 418</fullName>
    </recommendedName>
</protein>
<organism evidence="6 7">
    <name type="scientific">Danionella cerebrum</name>
    <dbReference type="NCBI Taxonomy" id="2873325"/>
    <lineage>
        <taxon>Eukaryota</taxon>
        <taxon>Metazoa</taxon>
        <taxon>Chordata</taxon>
        <taxon>Craniata</taxon>
        <taxon>Vertebrata</taxon>
        <taxon>Euteleostomi</taxon>
        <taxon>Actinopterygii</taxon>
        <taxon>Neopterygii</taxon>
        <taxon>Teleostei</taxon>
        <taxon>Ostariophysi</taxon>
        <taxon>Cypriniformes</taxon>
        <taxon>Danionidae</taxon>
        <taxon>Danioninae</taxon>
        <taxon>Danionella</taxon>
    </lineage>
</organism>
<dbReference type="AlphaFoldDB" id="A0A553MP03"/>
<keyword evidence="7" id="KW-1185">Reference proteome</keyword>
<evidence type="ECO:0000313" key="6">
    <source>
        <dbReference type="EMBL" id="TRY54907.1"/>
    </source>
</evidence>
<sequence>MADDLDNLLDEVETRFCCSTSRQTEQYHSENKVSRKQIIEGDDDIDAVLQEILNDDEEIRSKRQCTTARTAITGDCSQTMFNKCFPVFLGGSSFALGVGTSVSQRNNVPDCGKLRRHLRRRNGVRAYACQCSWISALTLTDLRDAPQVKWVCGKH</sequence>
<dbReference type="Pfam" id="PF14996">
    <property type="entry name" value="RMP"/>
    <property type="match status" value="1"/>
</dbReference>
<evidence type="ECO:0000256" key="1">
    <source>
        <dbReference type="ARBA" id="ARBA00004437"/>
    </source>
</evidence>
<name>A0A553MP03_9TELE</name>
<evidence type="ECO:0000256" key="5">
    <source>
        <dbReference type="ARBA" id="ARBA00026215"/>
    </source>
</evidence>
<reference evidence="6 7" key="1">
    <citation type="journal article" date="2019" name="Sci. Data">
        <title>Hybrid genome assembly and annotation of Danionella translucida.</title>
        <authorList>
            <person name="Kadobianskyi M."/>
            <person name="Schulze L."/>
            <person name="Schuelke M."/>
            <person name="Judkewitz B."/>
        </authorList>
    </citation>
    <scope>NUCLEOTIDE SEQUENCE [LARGE SCALE GENOMIC DNA]</scope>
    <source>
        <strain evidence="6 7">Bolton</strain>
    </source>
</reference>
<evidence type="ECO:0000256" key="3">
    <source>
        <dbReference type="ARBA" id="ARBA00022490"/>
    </source>
</evidence>
<accession>A0A553MP03</accession>
<evidence type="ECO:0000313" key="7">
    <source>
        <dbReference type="Proteomes" id="UP000316079"/>
    </source>
</evidence>
<dbReference type="OrthoDB" id="259905at2759"/>
<dbReference type="Proteomes" id="UP000316079">
    <property type="component" value="Unassembled WGS sequence"/>
</dbReference>